<dbReference type="AlphaFoldDB" id="A0A8T1TRR9"/>
<sequence length="898" mass="101503">APKVNLSRNDYRILVDWVEVETNSEALHGDSGATAVEGKLWKKDAFEMMLKHLKSKTLNKALAALTGRNMQQDWLNYMRRFRATLKASESETGLSLTKRDLERHLSVPEKLEQMCPEFQPMKALVGRRANITPSSTVDSVFLRQNYSMEDIKESAQVRLMMDFQPLMDKDNSFFFLKLVSRLPEHPKLNFRSTPDGWGYFSVDSSGQVHKFADSQIVHLFSWSPTRERPSADLKYNRISTSWLDERISHHNEASNALQEEYVSQIERGQLPYSELLSQDESLDLIYEGIKYNIKAGFLLLLNGKSHVAYGTKEAQGLHLVVVSHTCVFTKEYDPTRLVTNTAGKLARYLVDDDASLRRGRPYAEIEVMKMYIPLLTPEAGVIRLIKSEASENTNRNSTKSVHKMRQSLTGLKGVLQGYYDPEDLTQKALVDLFQVLNEPVLPVEEIKEDMSSLTGRIPLDVITKIADKIQTFKKVVAKILNEHKKTLDTDRKRSDFEALVVALRDITTKYKHGWISDEEAFVTELSSEYFTVVMALNSADLSKIFSIARSHTALEAKNKLLLQLLAQMARGTTVAPRKSMKSAEFMPLLEKLATFKEKHQVEKALKDYLANGASTGLAEASANLGPSRRFVSWYRSYPMETMSFSDIFAKTFQFKSPVVDALALGIAPAECYDDLASLLRHNSSASSLDLAPYAIVRLANLEAFQKLFTDVMTLFPLAKKTLPVPKNPLVDVLHFILVDEHQDSGETIILYPIIYTLPDRLSWQDLASQGDPNKNVHLYLAKVKESASHVVTDRFQYIFIRVVICQPDNGCSGVIPILAYCYPERLKRLGVSMVELKTIARFNSEALVIHVHLVIDNLTEYVVRVQAYVEVANNDEPIFTSMGDETHGNLYGMPTTTP</sequence>
<dbReference type="EMBL" id="JAENGZ010001993">
    <property type="protein sequence ID" value="KAG6945346.1"/>
    <property type="molecule type" value="Genomic_DNA"/>
</dbReference>
<dbReference type="GO" id="GO:0003989">
    <property type="term" value="F:acetyl-CoA carboxylase activity"/>
    <property type="evidence" value="ECO:0007669"/>
    <property type="project" value="InterPro"/>
</dbReference>
<dbReference type="VEuPathDB" id="FungiDB:PC110_g4617"/>
<evidence type="ECO:0000259" key="2">
    <source>
        <dbReference type="Pfam" id="PF08326"/>
    </source>
</evidence>
<dbReference type="Proteomes" id="UP000688947">
    <property type="component" value="Unassembled WGS sequence"/>
</dbReference>
<proteinExistence type="predicted"/>
<accession>A0A8T1TRR9</accession>
<evidence type="ECO:0000313" key="3">
    <source>
        <dbReference type="EMBL" id="KAG6945346.1"/>
    </source>
</evidence>
<dbReference type="InterPro" id="IPR013537">
    <property type="entry name" value="AcCoA_COase_cen"/>
</dbReference>
<evidence type="ECO:0000259" key="1">
    <source>
        <dbReference type="Pfam" id="PF00364"/>
    </source>
</evidence>
<name>A0A8T1TRR9_9STRA</name>
<dbReference type="PANTHER" id="PTHR45728">
    <property type="entry name" value="ACETYL-COA CARBOXYLASE, ISOFORM A"/>
    <property type="match status" value="1"/>
</dbReference>
<feature type="domain" description="Acetyl-CoA carboxylase central" evidence="2">
    <location>
        <begin position="822"/>
        <end position="888"/>
    </location>
</feature>
<feature type="non-terminal residue" evidence="3">
    <location>
        <position position="1"/>
    </location>
</feature>
<dbReference type="FunFam" id="2.40.50.100:FF:000005">
    <property type="entry name" value="Acetyl-CoA carboxylase 1"/>
    <property type="match status" value="1"/>
</dbReference>
<dbReference type="GO" id="GO:0005524">
    <property type="term" value="F:ATP binding"/>
    <property type="evidence" value="ECO:0007669"/>
    <property type="project" value="InterPro"/>
</dbReference>
<comment type="caution">
    <text evidence="3">The sequence shown here is derived from an EMBL/GenBank/DDBJ whole genome shotgun (WGS) entry which is preliminary data.</text>
</comment>
<reference evidence="3" key="1">
    <citation type="submission" date="2021-01" db="EMBL/GenBank/DDBJ databases">
        <title>Phytophthora aleatoria, a newly-described species from Pinus radiata is distinct from Phytophthora cactorum isolates based on comparative genomics.</title>
        <authorList>
            <person name="Mcdougal R."/>
            <person name="Panda P."/>
            <person name="Williams N."/>
            <person name="Studholme D.J."/>
        </authorList>
    </citation>
    <scope>NUCLEOTIDE SEQUENCE</scope>
    <source>
        <strain evidence="3">NZFS 3830</strain>
    </source>
</reference>
<evidence type="ECO:0000313" key="4">
    <source>
        <dbReference type="Proteomes" id="UP000688947"/>
    </source>
</evidence>
<dbReference type="PANTHER" id="PTHR45728:SF3">
    <property type="entry name" value="ACETYL-COA CARBOXYLASE"/>
    <property type="match status" value="1"/>
</dbReference>
<feature type="domain" description="Lipoyl-binding" evidence="1">
    <location>
        <begin position="343"/>
        <end position="389"/>
    </location>
</feature>
<organism evidence="3 4">
    <name type="scientific">Phytophthora cactorum</name>
    <dbReference type="NCBI Taxonomy" id="29920"/>
    <lineage>
        <taxon>Eukaryota</taxon>
        <taxon>Sar</taxon>
        <taxon>Stramenopiles</taxon>
        <taxon>Oomycota</taxon>
        <taxon>Peronosporomycetes</taxon>
        <taxon>Peronosporales</taxon>
        <taxon>Peronosporaceae</taxon>
        <taxon>Phytophthora</taxon>
    </lineage>
</organism>
<dbReference type="OrthoDB" id="14612at2759"/>
<protein>
    <submittedName>
        <fullName evidence="3">Uncharacterized protein</fullName>
    </submittedName>
</protein>
<dbReference type="GO" id="GO:0006633">
    <property type="term" value="P:fatty acid biosynthetic process"/>
    <property type="evidence" value="ECO:0007669"/>
    <property type="project" value="InterPro"/>
</dbReference>
<dbReference type="Pfam" id="PF00364">
    <property type="entry name" value="Biotin_lipoyl"/>
    <property type="match status" value="1"/>
</dbReference>
<feature type="domain" description="Acetyl-CoA carboxylase central" evidence="2">
    <location>
        <begin position="395"/>
        <end position="606"/>
    </location>
</feature>
<dbReference type="Pfam" id="PF08326">
    <property type="entry name" value="ACC_central"/>
    <property type="match status" value="2"/>
</dbReference>
<dbReference type="InterPro" id="IPR049076">
    <property type="entry name" value="ACCA"/>
</dbReference>
<dbReference type="InterPro" id="IPR000089">
    <property type="entry name" value="Biotin_lipoyl"/>
</dbReference>
<gene>
    <name evidence="3" type="ORF">JG687_00017352</name>
</gene>